<evidence type="ECO:0000259" key="1">
    <source>
        <dbReference type="Pfam" id="PF07929"/>
    </source>
</evidence>
<dbReference type="InterPro" id="IPR012912">
    <property type="entry name" value="Plasmid_pRiA4b_Orf3-like"/>
</dbReference>
<feature type="domain" description="Plasmid pRiA4b Orf3-like" evidence="1">
    <location>
        <begin position="4"/>
        <end position="133"/>
    </location>
</feature>
<organism evidence="2 3">
    <name type="scientific">Dialister hominis</name>
    <dbReference type="NCBI Taxonomy" id="2582419"/>
    <lineage>
        <taxon>Bacteria</taxon>
        <taxon>Bacillati</taxon>
        <taxon>Bacillota</taxon>
        <taxon>Negativicutes</taxon>
        <taxon>Veillonellales</taxon>
        <taxon>Veillonellaceae</taxon>
        <taxon>Dialister</taxon>
    </lineage>
</organism>
<dbReference type="GeneID" id="92717146"/>
<dbReference type="KEGG" id="dho:Dia5BBH33_19420"/>
<gene>
    <name evidence="2" type="ORF">Dia5BBH33_19420</name>
</gene>
<reference evidence="3" key="1">
    <citation type="submission" date="2019-05" db="EMBL/GenBank/DDBJ databases">
        <title>Complete genome sequencing of Dialister sp. strain 5BBH33.</title>
        <authorList>
            <person name="Sakamoto M."/>
            <person name="Murakami T."/>
            <person name="Mori H."/>
        </authorList>
    </citation>
    <scope>NUCLEOTIDE SEQUENCE [LARGE SCALE GENOMIC DNA]</scope>
    <source>
        <strain evidence="3">5BBH33</strain>
    </source>
</reference>
<accession>A0A8D4UW10</accession>
<dbReference type="Proteomes" id="UP000320585">
    <property type="component" value="Chromosome"/>
</dbReference>
<dbReference type="EMBL" id="AP019697">
    <property type="protein sequence ID" value="BBK26007.1"/>
    <property type="molecule type" value="Genomic_DNA"/>
</dbReference>
<dbReference type="OrthoDB" id="9801392at2"/>
<dbReference type="Pfam" id="PF07929">
    <property type="entry name" value="PRiA4_ORF3"/>
    <property type="match status" value="1"/>
</dbReference>
<evidence type="ECO:0000313" key="2">
    <source>
        <dbReference type="EMBL" id="BBK26007.1"/>
    </source>
</evidence>
<proteinExistence type="predicted"/>
<evidence type="ECO:0000313" key="3">
    <source>
        <dbReference type="Proteomes" id="UP000320585"/>
    </source>
</evidence>
<dbReference type="RefSeq" id="WP_022382889.1">
    <property type="nucleotide sequence ID" value="NZ_AP019697.1"/>
</dbReference>
<name>A0A8D4UW10_9FIRM</name>
<dbReference type="AlphaFoldDB" id="A0A8D4UW10"/>
<dbReference type="Gene3D" id="3.10.290.30">
    <property type="entry name" value="MM3350-like"/>
    <property type="match status" value="1"/>
</dbReference>
<dbReference type="SUPFAM" id="SSF159941">
    <property type="entry name" value="MM3350-like"/>
    <property type="match status" value="1"/>
</dbReference>
<keyword evidence="3" id="KW-1185">Reference proteome</keyword>
<dbReference type="InterPro" id="IPR024047">
    <property type="entry name" value="MM3350-like_sf"/>
</dbReference>
<protein>
    <recommendedName>
        <fullName evidence="1">Plasmid pRiA4b Orf3-like domain-containing protein</fullName>
    </recommendedName>
</protein>
<sequence>MAELYSFHVAVKEMEDKIWRDIDISAKSTLAQLAYTIMVVFNTGRDHMFCLYYKGKRYELRFDPDGPKASRPNRVHLEKMKLAPGDELTMIYDYGCNWEFQITFKGTRPMEPGKGNHYPHVTAGAGRGIIKDMFPGELLERIEKEDQTGEPQLPSMFNKEHLLSYKYFDLKDINYGLTVDVRWLKDEYEHATNRRR</sequence>